<evidence type="ECO:0000256" key="3">
    <source>
        <dbReference type="ARBA" id="ARBA00023157"/>
    </source>
</evidence>
<evidence type="ECO:0000256" key="5">
    <source>
        <dbReference type="ARBA" id="ARBA00023295"/>
    </source>
</evidence>
<dbReference type="Gene3D" id="2.160.20.10">
    <property type="entry name" value="Single-stranded right-handed beta-helix, Pectin lyase-like"/>
    <property type="match status" value="1"/>
</dbReference>
<dbReference type="Proteomes" id="UP000663842">
    <property type="component" value="Unassembled WGS sequence"/>
</dbReference>
<dbReference type="GO" id="GO:0004650">
    <property type="term" value="F:polygalacturonase activity"/>
    <property type="evidence" value="ECO:0007669"/>
    <property type="project" value="InterPro"/>
</dbReference>
<keyword evidence="2 6" id="KW-0378">Hydrolase</keyword>
<dbReference type="Pfam" id="PF06966">
    <property type="entry name" value="DUF1295"/>
    <property type="match status" value="1"/>
</dbReference>
<name>A0A819QNM9_9BILA</name>
<dbReference type="PANTHER" id="PTHR31736:SF19">
    <property type="entry name" value="PECTIN LYASE SUPERFAMILY PROTEIN-RELATED"/>
    <property type="match status" value="1"/>
</dbReference>
<comment type="similarity">
    <text evidence="1 6">Belongs to the glycosyl hydrolase 28 family.</text>
</comment>
<proteinExistence type="inferred from homology"/>
<sequence length="795" mass="88936">MDNTLSSAPAVVSTIDPDNPVKYKNYSLKDPIQYVTTRRALGNVLYSNPNLLCLNAGYVNRVGFRLFTKWEETVPLYLFIISGLMLKHNIAHRYAINPEKDATEWETISIPSHTLPKGYRQCLAIGMQDSSNTTQIYAAVPALSIGILVENIMKIKRYLGQILICGTYYAPIILASVLVMVWAGRLAIFLLIRVIKSGRKDTRLDDRRKIILLNSQAASVPSEGGENLTFGARDIAGIIMWSIGFICETVADFHKFAWRFSNPSKLQFMRYGLWRFSRAPNYFVSDIANENAKEALWAGIFSPIFTMVLLVLLSGLPLTEKPTRKNVFLMSNRPDANQCSIRDPDVKIACYFSILTINSVRTVSSRVVNTNRIIDFETIGGIPSDSSLDTCWTNSHLLNQTFASMQNGDILVITFNKTFWLMGGIYARGLSYVTIQIDGILKFSDDQIVWPRDPKTQQVHECFFFEQLDHVTFTSSLPAGSKGVIDGSGEHWWGLVEYLLIGENRPRLLSIYNSTNLLVENILLKNSPYWTFLANDIANLEIRYTDVDARRRADIHYHDLSEITAFNTDGFDVAGTNVWIHDCTIWNDDDCIAVKEQTSSSIHSSCSENMLFERINASGVGLTIGSIGPSAAHTCVRNITFRNCTMYNTFKGIYLKSRPGQVGHTGEITNVTYENILISNATQWSIWIGPQQAGYKDACSLLWPFIPGTACPIPIGITWNNIILRNVTIDSPRLSPGVILGNSSNPMLNVLFDNVVVTKPGFLPWANHYYACEGVEGIAKGNTQPPPPCFKTKPI</sequence>
<gene>
    <name evidence="8" type="ORF">UXM345_LOCUS17819</name>
</gene>
<keyword evidence="3" id="KW-1015">Disulfide bond</keyword>
<dbReference type="SMART" id="SM00710">
    <property type="entry name" value="PbH1"/>
    <property type="match status" value="4"/>
</dbReference>
<evidence type="ECO:0000256" key="1">
    <source>
        <dbReference type="ARBA" id="ARBA00008834"/>
    </source>
</evidence>
<keyword evidence="4" id="KW-0325">Glycoprotein</keyword>
<accession>A0A819QNM9</accession>
<evidence type="ECO:0000313" key="8">
    <source>
        <dbReference type="EMBL" id="CAF4028269.1"/>
    </source>
</evidence>
<keyword evidence="7" id="KW-0812">Transmembrane</keyword>
<dbReference type="PANTHER" id="PTHR31736">
    <property type="match status" value="1"/>
</dbReference>
<dbReference type="Pfam" id="PF00295">
    <property type="entry name" value="Glyco_hydro_28"/>
    <property type="match status" value="1"/>
</dbReference>
<dbReference type="InterPro" id="IPR012334">
    <property type="entry name" value="Pectin_lyas_fold"/>
</dbReference>
<dbReference type="GO" id="GO:0005975">
    <property type="term" value="P:carbohydrate metabolic process"/>
    <property type="evidence" value="ECO:0007669"/>
    <property type="project" value="InterPro"/>
</dbReference>
<reference evidence="8" key="1">
    <citation type="submission" date="2021-02" db="EMBL/GenBank/DDBJ databases">
        <authorList>
            <person name="Nowell W R."/>
        </authorList>
    </citation>
    <scope>NUCLEOTIDE SEQUENCE</scope>
</reference>
<comment type="caution">
    <text evidence="8">The sequence shown here is derived from an EMBL/GenBank/DDBJ whole genome shotgun (WGS) entry which is preliminary data.</text>
</comment>
<dbReference type="InterPro" id="IPR006626">
    <property type="entry name" value="PbH1"/>
</dbReference>
<dbReference type="InterPro" id="IPR010721">
    <property type="entry name" value="UstE-like"/>
</dbReference>
<evidence type="ECO:0000256" key="4">
    <source>
        <dbReference type="ARBA" id="ARBA00023180"/>
    </source>
</evidence>
<dbReference type="AlphaFoldDB" id="A0A819QNM9"/>
<dbReference type="SUPFAM" id="SSF51126">
    <property type="entry name" value="Pectin lyase-like"/>
    <property type="match status" value="1"/>
</dbReference>
<dbReference type="InterPro" id="IPR011050">
    <property type="entry name" value="Pectin_lyase_fold/virulence"/>
</dbReference>
<feature type="transmembrane region" description="Helical" evidence="7">
    <location>
        <begin position="168"/>
        <end position="192"/>
    </location>
</feature>
<evidence type="ECO:0000256" key="7">
    <source>
        <dbReference type="SAM" id="Phobius"/>
    </source>
</evidence>
<evidence type="ECO:0008006" key="10">
    <source>
        <dbReference type="Google" id="ProtNLM"/>
    </source>
</evidence>
<keyword evidence="7" id="KW-0472">Membrane</keyword>
<dbReference type="InterPro" id="IPR000743">
    <property type="entry name" value="Glyco_hydro_28"/>
</dbReference>
<keyword evidence="5 6" id="KW-0326">Glycosidase</keyword>
<dbReference type="EMBL" id="CAJOBF010002353">
    <property type="protein sequence ID" value="CAF4028269.1"/>
    <property type="molecule type" value="Genomic_DNA"/>
</dbReference>
<evidence type="ECO:0000256" key="6">
    <source>
        <dbReference type="RuleBase" id="RU361169"/>
    </source>
</evidence>
<keyword evidence="7" id="KW-1133">Transmembrane helix</keyword>
<organism evidence="8 9">
    <name type="scientific">Rotaria magnacalcarata</name>
    <dbReference type="NCBI Taxonomy" id="392030"/>
    <lineage>
        <taxon>Eukaryota</taxon>
        <taxon>Metazoa</taxon>
        <taxon>Spiralia</taxon>
        <taxon>Gnathifera</taxon>
        <taxon>Rotifera</taxon>
        <taxon>Eurotatoria</taxon>
        <taxon>Bdelloidea</taxon>
        <taxon>Philodinida</taxon>
        <taxon>Philodinidae</taxon>
        <taxon>Rotaria</taxon>
    </lineage>
</organism>
<evidence type="ECO:0000313" key="9">
    <source>
        <dbReference type="Proteomes" id="UP000663842"/>
    </source>
</evidence>
<protein>
    <recommendedName>
        <fullName evidence="10">Glycoside hydrolase family 28 protein</fullName>
    </recommendedName>
</protein>
<dbReference type="GO" id="GO:0046576">
    <property type="term" value="F:rhamnogalacturonan alpha-L-rhamnopyranosyl-(1-&gt;4)-alpha-D-galactopyranosyluronide lyase activity"/>
    <property type="evidence" value="ECO:0007669"/>
    <property type="project" value="UniProtKB-ARBA"/>
</dbReference>
<evidence type="ECO:0000256" key="2">
    <source>
        <dbReference type="ARBA" id="ARBA00022801"/>
    </source>
</evidence>